<dbReference type="InterPro" id="IPR036388">
    <property type="entry name" value="WH-like_DNA-bd_sf"/>
</dbReference>
<dbReference type="PROSITE" id="PS50042">
    <property type="entry name" value="CNMP_BINDING_3"/>
    <property type="match status" value="1"/>
</dbReference>
<dbReference type="OrthoDB" id="9812325at2"/>
<dbReference type="CDD" id="cd00038">
    <property type="entry name" value="CAP_ED"/>
    <property type="match status" value="1"/>
</dbReference>
<accession>W7B7E4</accession>
<keyword evidence="4" id="KW-1185">Reference proteome</keyword>
<name>W7B7E4_9LIST</name>
<dbReference type="SUPFAM" id="SSF46785">
    <property type="entry name" value="Winged helix' DNA-binding domain"/>
    <property type="match status" value="1"/>
</dbReference>
<dbReference type="InterPro" id="IPR014710">
    <property type="entry name" value="RmlC-like_jellyroll"/>
</dbReference>
<proteinExistence type="predicted"/>
<dbReference type="AlphaFoldDB" id="W7B7E4"/>
<dbReference type="PATRIC" id="fig|1265819.5.peg.1941"/>
<dbReference type="InterPro" id="IPR036390">
    <property type="entry name" value="WH_DNA-bd_sf"/>
</dbReference>
<protein>
    <recommendedName>
        <fullName evidence="2">Cyclic nucleotide-binding domain-containing protein</fullName>
    </recommendedName>
</protein>
<keyword evidence="1" id="KW-0010">Activator</keyword>
<dbReference type="InterPro" id="IPR000595">
    <property type="entry name" value="cNMP-bd_dom"/>
</dbReference>
<reference evidence="3 4" key="1">
    <citation type="journal article" date="2014" name="Int. J. Syst. Evol. Microbiol.">
        <title>Listeria floridensis sp. nov., Listeria aquatica sp. nov., Listeria cornellensis sp. nov., Listeria riparia sp. nov. and Listeria grandensis sp. nov., from agricultural and natural environments.</title>
        <authorList>
            <person name="den Bakker H.C."/>
            <person name="Warchocki S."/>
            <person name="Wright E.M."/>
            <person name="Allred A.F."/>
            <person name="Ahlstrom C."/>
            <person name="Manuel C.S."/>
            <person name="Stasiewicz M.J."/>
            <person name="Burrell A."/>
            <person name="Roof S."/>
            <person name="Strawn L."/>
            <person name="Fortes E.D."/>
            <person name="Nightingale K.K."/>
            <person name="Kephart D."/>
            <person name="Wiedmann M."/>
        </authorList>
    </citation>
    <scope>NUCLEOTIDE SEQUENCE [LARGE SCALE GENOMIC DNA]</scope>
    <source>
        <strain evidence="4">FSL F6-971</strain>
    </source>
</reference>
<evidence type="ECO:0000313" key="4">
    <source>
        <dbReference type="Proteomes" id="UP000019253"/>
    </source>
</evidence>
<dbReference type="SUPFAM" id="SSF51206">
    <property type="entry name" value="cAMP-binding domain-like"/>
    <property type="match status" value="1"/>
</dbReference>
<dbReference type="Proteomes" id="UP000019253">
    <property type="component" value="Unassembled WGS sequence"/>
</dbReference>
<sequence length="226" mass="25991">MNNIKNMPTPDKIITDFSQADFIDILKQEIEGVPKVFKKGTVIEESDKEGLVYVIASGQVKVTKNGEIVAFLGEGDMFGLPDFVVKTRAAYTFTVLSKELMTEKYQQAHVLEKLSTIEGSFFYYYGYVQRRLRWLINKEVLLLMSVEKRTAQALLDLALKFGITEKGDDLVRFPKAISRANIAKFLNIQHYKLTETLQQLQSMEAIFPMRRQFLVDTYKLREILEG</sequence>
<dbReference type="Pfam" id="PF00027">
    <property type="entry name" value="cNMP_binding"/>
    <property type="match status" value="1"/>
</dbReference>
<gene>
    <name evidence="3" type="ORF">PGRAN_09721</name>
</gene>
<dbReference type="EMBL" id="AODD01000013">
    <property type="protein sequence ID" value="EUJ23199.1"/>
    <property type="molecule type" value="Genomic_DNA"/>
</dbReference>
<comment type="caution">
    <text evidence="3">The sequence shown here is derived from an EMBL/GenBank/DDBJ whole genome shotgun (WGS) entry which is preliminary data.</text>
</comment>
<dbReference type="RefSeq" id="WP_036066579.1">
    <property type="nucleotide sequence ID" value="NZ_AODD01000013.1"/>
</dbReference>
<evidence type="ECO:0000259" key="2">
    <source>
        <dbReference type="PROSITE" id="PS50042"/>
    </source>
</evidence>
<evidence type="ECO:0000256" key="1">
    <source>
        <dbReference type="ARBA" id="ARBA00023159"/>
    </source>
</evidence>
<dbReference type="STRING" id="1265819.PGRAN_09721"/>
<dbReference type="Gene3D" id="1.10.10.10">
    <property type="entry name" value="Winged helix-like DNA-binding domain superfamily/Winged helix DNA-binding domain"/>
    <property type="match status" value="1"/>
</dbReference>
<dbReference type="Gene3D" id="2.60.120.10">
    <property type="entry name" value="Jelly Rolls"/>
    <property type="match status" value="1"/>
</dbReference>
<organism evidence="3 4">
    <name type="scientific">Listeria grandensis FSL F6-0971</name>
    <dbReference type="NCBI Taxonomy" id="1265819"/>
    <lineage>
        <taxon>Bacteria</taxon>
        <taxon>Bacillati</taxon>
        <taxon>Bacillota</taxon>
        <taxon>Bacilli</taxon>
        <taxon>Bacillales</taxon>
        <taxon>Listeriaceae</taxon>
        <taxon>Listeria</taxon>
    </lineage>
</organism>
<dbReference type="InterPro" id="IPR018490">
    <property type="entry name" value="cNMP-bd_dom_sf"/>
</dbReference>
<feature type="domain" description="Cyclic nucleotide-binding" evidence="2">
    <location>
        <begin position="41"/>
        <end position="79"/>
    </location>
</feature>
<evidence type="ECO:0000313" key="3">
    <source>
        <dbReference type="EMBL" id="EUJ23199.1"/>
    </source>
</evidence>